<keyword evidence="1" id="KW-0472">Membrane</keyword>
<keyword evidence="1" id="KW-0812">Transmembrane</keyword>
<proteinExistence type="predicted"/>
<gene>
    <name evidence="2" type="ORF">SDC9_22215</name>
</gene>
<accession>A0A644UC11</accession>
<feature type="transmembrane region" description="Helical" evidence="1">
    <location>
        <begin position="7"/>
        <end position="26"/>
    </location>
</feature>
<evidence type="ECO:0008006" key="3">
    <source>
        <dbReference type="Google" id="ProtNLM"/>
    </source>
</evidence>
<evidence type="ECO:0000256" key="1">
    <source>
        <dbReference type="SAM" id="Phobius"/>
    </source>
</evidence>
<protein>
    <recommendedName>
        <fullName evidence="3">Succinylglutamate desuccinylase</fullName>
    </recommendedName>
</protein>
<sequence>MKGSYKTAGIMIAVVVILISIVTPQYKARRTPAKINAGPGVTEVKHLSDYFSGLKGTAGDTEVYILDSGKPGGTIFVLGGTHPNEPAGYLAATLLVENAKPEEGRLIVIPRGNNSGFSHSDAMEGTPSYIYIKTAHGDRQFRFGSRATNPIDQWPDPDIYVHAGSGQTLAGSDTRNLNRAYPGRADGNFTEQVAYGIMQVIKTEKPDISVDLHEASPEYPVINAMVAHERAMDLIAAEAVMNLQLDGIEMRLEPSPNNFHGLSHREWGDYSDTLATLMETANPSQGRLRGKVSSLSIIDGKDPLYVQAAKQGRLFVPFTDAGHPIEERVGRHISGIMELIKVFDTKKPQHIIITNVPSYQDLQKNGLGFYL</sequence>
<evidence type="ECO:0000313" key="2">
    <source>
        <dbReference type="EMBL" id="MPL76370.1"/>
    </source>
</evidence>
<keyword evidence="1" id="KW-1133">Transmembrane helix</keyword>
<reference evidence="2" key="1">
    <citation type="submission" date="2019-08" db="EMBL/GenBank/DDBJ databases">
        <authorList>
            <person name="Kucharzyk K."/>
            <person name="Murdoch R.W."/>
            <person name="Higgins S."/>
            <person name="Loffler F."/>
        </authorList>
    </citation>
    <scope>NUCLEOTIDE SEQUENCE</scope>
</reference>
<dbReference type="AlphaFoldDB" id="A0A644UC11"/>
<dbReference type="SUPFAM" id="SSF53187">
    <property type="entry name" value="Zn-dependent exopeptidases"/>
    <property type="match status" value="1"/>
</dbReference>
<dbReference type="EMBL" id="VSSQ01000097">
    <property type="protein sequence ID" value="MPL76370.1"/>
    <property type="molecule type" value="Genomic_DNA"/>
</dbReference>
<name>A0A644UC11_9ZZZZ</name>
<comment type="caution">
    <text evidence="2">The sequence shown here is derived from an EMBL/GenBank/DDBJ whole genome shotgun (WGS) entry which is preliminary data.</text>
</comment>
<organism evidence="2">
    <name type="scientific">bioreactor metagenome</name>
    <dbReference type="NCBI Taxonomy" id="1076179"/>
    <lineage>
        <taxon>unclassified sequences</taxon>
        <taxon>metagenomes</taxon>
        <taxon>ecological metagenomes</taxon>
    </lineage>
</organism>
<dbReference type="Gene3D" id="3.40.630.10">
    <property type="entry name" value="Zn peptidases"/>
    <property type="match status" value="2"/>
</dbReference>